<protein>
    <submittedName>
        <fullName evidence="2">Uncharacterized protein</fullName>
    </submittedName>
</protein>
<organism evidence="2">
    <name type="scientific">Siphoviridae sp. ctsIQ24</name>
    <dbReference type="NCBI Taxonomy" id="2826484"/>
    <lineage>
        <taxon>Viruses</taxon>
        <taxon>Duplodnaviria</taxon>
        <taxon>Heunggongvirae</taxon>
        <taxon>Uroviricota</taxon>
        <taxon>Caudoviricetes</taxon>
    </lineage>
</organism>
<name>A0A8S5MP85_9CAUD</name>
<sequence>MANSRKVRDSIKGFLEKMRAMDEAIPQELAEDALEMTEEVNDALNELETIDEGEEIVKEKEKSEEVESKVEDALVKVMRKYGLIEDGAMKNLDEIEEKIEEKLEDECGVDEVTVAPEKINDSAAEIRNFIRQIKPVIASVKDSKQRKALADSVANIAKISMNDQYSEIYNVTRKSSKDAMNNKVKAKDSDFDFGMEIAKKFNPHYKEV</sequence>
<dbReference type="EMBL" id="BK014953">
    <property type="protein sequence ID" value="DAD84181.1"/>
    <property type="molecule type" value="Genomic_DNA"/>
</dbReference>
<accession>A0A8S5MP85</accession>
<proteinExistence type="predicted"/>
<keyword evidence="1" id="KW-0175">Coiled coil</keyword>
<feature type="coiled-coil region" evidence="1">
    <location>
        <begin position="56"/>
        <end position="105"/>
    </location>
</feature>
<evidence type="ECO:0000256" key="1">
    <source>
        <dbReference type="SAM" id="Coils"/>
    </source>
</evidence>
<evidence type="ECO:0000313" key="2">
    <source>
        <dbReference type="EMBL" id="DAD84181.1"/>
    </source>
</evidence>
<reference evidence="2" key="1">
    <citation type="journal article" date="2021" name="Proc. Natl. Acad. Sci. U.S.A.">
        <title>A Catalog of Tens of Thousands of Viruses from Human Metagenomes Reveals Hidden Associations with Chronic Diseases.</title>
        <authorList>
            <person name="Tisza M.J."/>
            <person name="Buck C.B."/>
        </authorList>
    </citation>
    <scope>NUCLEOTIDE SEQUENCE</scope>
    <source>
        <strain evidence="2">CtsIQ24</strain>
    </source>
</reference>